<dbReference type="Gene3D" id="3.30.460.40">
    <property type="match status" value="1"/>
</dbReference>
<dbReference type="RefSeq" id="WP_316434301.1">
    <property type="nucleotide sequence ID" value="NZ_CP053586.1"/>
</dbReference>
<dbReference type="AlphaFoldDB" id="A0AA96WCM5"/>
<reference evidence="1" key="1">
    <citation type="submission" date="2020-05" db="EMBL/GenBank/DDBJ databases">
        <authorList>
            <person name="Zhu T."/>
            <person name="Keshari N."/>
            <person name="Lu X."/>
        </authorList>
    </citation>
    <scope>NUCLEOTIDE SEQUENCE</scope>
    <source>
        <strain evidence="1">NK1-12</strain>
    </source>
</reference>
<dbReference type="InterPro" id="IPR039498">
    <property type="entry name" value="NTP_transf_5"/>
</dbReference>
<evidence type="ECO:0000313" key="1">
    <source>
        <dbReference type="EMBL" id="WNZ22763.1"/>
    </source>
</evidence>
<proteinExistence type="predicted"/>
<dbReference type="EMBL" id="CP053586">
    <property type="protein sequence ID" value="WNZ22763.1"/>
    <property type="molecule type" value="Genomic_DNA"/>
</dbReference>
<gene>
    <name evidence="1" type="ORF">HJG54_07775</name>
</gene>
<dbReference type="Pfam" id="PF14907">
    <property type="entry name" value="NTP_transf_5"/>
    <property type="match status" value="1"/>
</dbReference>
<name>A0AA96WCM5_9CYAN</name>
<organism evidence="1">
    <name type="scientific">Leptolyngbya sp. NK1-12</name>
    <dbReference type="NCBI Taxonomy" id="2547451"/>
    <lineage>
        <taxon>Bacteria</taxon>
        <taxon>Bacillati</taxon>
        <taxon>Cyanobacteriota</taxon>
        <taxon>Cyanophyceae</taxon>
        <taxon>Leptolyngbyales</taxon>
        <taxon>Leptolyngbyaceae</taxon>
        <taxon>Leptolyngbya group</taxon>
        <taxon>Leptolyngbya</taxon>
    </lineage>
</organism>
<sequence length="380" mass="43730">MEEYSEIKLLLCCARVQMDATTAAQIPALLQAGIDWDLLLQIAVQHGVAPLLYWSVKSACPDAVPPAILQRLQRLFHINAQQNLLLTQELLRLLSLFEAEQIPVLPFKGPILALTVYKNLSLRQITDLDLLVDKSHRSQAIELLMAQGYNLRIEVPWETHLIRENELYNIDLHSTLAPKHLSYPLQNREVWLHLEPGLIGGKPVKMLTPEMDLLMLCLHGTKEGWHHLNRICDVAELVRTKPLNWQLLQQQTEQWGMRRLISLGLLLAHDLLQVSLPQPAAEWIARDRTMGCLARSVKQTLFSPATGRIGEVERSLFHIRTRERFQDQFWSWWGLMEHSGWIKPTAEDQAFVPLPPALSSLYYLIRPFRVLRKYGTTLLR</sequence>
<accession>A0AA96WCM5</accession>
<protein>
    <submittedName>
        <fullName evidence="1">Nucleotidyltransferase family protein</fullName>
    </submittedName>
</protein>